<name>A0A8S1RX28_9CILI</name>
<keyword evidence="3" id="KW-1185">Reference proteome</keyword>
<reference evidence="2" key="1">
    <citation type="submission" date="2021-01" db="EMBL/GenBank/DDBJ databases">
        <authorList>
            <consortium name="Genoscope - CEA"/>
            <person name="William W."/>
        </authorList>
    </citation>
    <scope>NUCLEOTIDE SEQUENCE</scope>
</reference>
<evidence type="ECO:0008006" key="4">
    <source>
        <dbReference type="Google" id="ProtNLM"/>
    </source>
</evidence>
<dbReference type="EMBL" id="CAJJDO010000001">
    <property type="protein sequence ID" value="CAD8132526.1"/>
    <property type="molecule type" value="Genomic_DNA"/>
</dbReference>
<dbReference type="AlphaFoldDB" id="A0A8S1RX28"/>
<sequence length="411" mass="49037">MPFIEFFYHNASVSVLNQEALSYMRNDEPVGILIDMWRLIILVMNNKDTLFINSKFEFKDQSMYNNQNNEIILNFFQIYDYSVSQSYIENQFDYNRSVYDLSPIIVSENYLFVFLDNFWPVALKILIQIFIYFAYLILPWILINLNFIAFFILDYVEDKPYSFKIKESFIWFGGQSRPETDNICKQVYRFVFAMVSFLIVIILFSDFIYLIINSLAKSNFNTIQDMKDINAIACYFEQDQFLQNLFDRDRGLQRKIGDSQLQCMQMLNEQIVDVVIMSEFNLLIFLEQHKMYLSKLRYQVKLNTNIAHHILINKNDPLWFRKELNDAIDVIQKQKLDLMIKEKHLPTKLYNSKNKSIMPYQPTLQLICAILSILFIIVIQITLVLQEFNIFKNKIKIKYFPDKIGSKVKQN</sequence>
<feature type="transmembrane region" description="Helical" evidence="1">
    <location>
        <begin position="363"/>
        <end position="385"/>
    </location>
</feature>
<gene>
    <name evidence="2" type="ORF">PPENT_87.1.T0010656</name>
</gene>
<accession>A0A8S1RX28</accession>
<comment type="caution">
    <text evidence="2">The sequence shown here is derived from an EMBL/GenBank/DDBJ whole genome shotgun (WGS) entry which is preliminary data.</text>
</comment>
<evidence type="ECO:0000313" key="3">
    <source>
        <dbReference type="Proteomes" id="UP000689195"/>
    </source>
</evidence>
<keyword evidence="1" id="KW-0472">Membrane</keyword>
<keyword evidence="1" id="KW-0812">Transmembrane</keyword>
<feature type="transmembrane region" description="Helical" evidence="1">
    <location>
        <begin position="129"/>
        <end position="153"/>
    </location>
</feature>
<feature type="transmembrane region" description="Helical" evidence="1">
    <location>
        <begin position="187"/>
        <end position="212"/>
    </location>
</feature>
<evidence type="ECO:0000313" key="2">
    <source>
        <dbReference type="EMBL" id="CAD8132526.1"/>
    </source>
</evidence>
<evidence type="ECO:0000256" key="1">
    <source>
        <dbReference type="SAM" id="Phobius"/>
    </source>
</evidence>
<proteinExistence type="predicted"/>
<dbReference type="OrthoDB" id="299738at2759"/>
<protein>
    <recommendedName>
        <fullName evidence="4">Transmembrane protein</fullName>
    </recommendedName>
</protein>
<dbReference type="Proteomes" id="UP000689195">
    <property type="component" value="Unassembled WGS sequence"/>
</dbReference>
<organism evidence="2 3">
    <name type="scientific">Paramecium pentaurelia</name>
    <dbReference type="NCBI Taxonomy" id="43138"/>
    <lineage>
        <taxon>Eukaryota</taxon>
        <taxon>Sar</taxon>
        <taxon>Alveolata</taxon>
        <taxon>Ciliophora</taxon>
        <taxon>Intramacronucleata</taxon>
        <taxon>Oligohymenophorea</taxon>
        <taxon>Peniculida</taxon>
        <taxon>Parameciidae</taxon>
        <taxon>Paramecium</taxon>
    </lineage>
</organism>
<keyword evidence="1" id="KW-1133">Transmembrane helix</keyword>